<reference evidence="18" key="1">
    <citation type="submission" date="2025-08" db="UniProtKB">
        <authorList>
            <consortium name="Ensembl"/>
        </authorList>
    </citation>
    <scope>IDENTIFICATION</scope>
</reference>
<accession>A0A8C7CEK0</accession>
<evidence type="ECO:0000259" key="16">
    <source>
        <dbReference type="PROSITE" id="PS50004"/>
    </source>
</evidence>
<keyword evidence="14" id="KW-0472">Membrane</keyword>
<evidence type="ECO:0000256" key="14">
    <source>
        <dbReference type="ARBA" id="ARBA00023136"/>
    </source>
</evidence>
<evidence type="ECO:0000256" key="2">
    <source>
        <dbReference type="ARBA" id="ARBA00004477"/>
    </source>
</evidence>
<dbReference type="Ensembl" id="ENSOKIT00005005828.1">
    <property type="protein sequence ID" value="ENSOKIP00005005459.1"/>
    <property type="gene ID" value="ENSOKIG00005002307.1"/>
</dbReference>
<dbReference type="InterPro" id="IPR051634">
    <property type="entry name" value="Extended_Synaptotagmin"/>
</dbReference>
<keyword evidence="5" id="KW-1003">Cell membrane</keyword>
<comment type="subcellular location">
    <subcellularLocation>
        <location evidence="1">Cell membrane</location>
        <topology evidence="1">Peripheral membrane protein</topology>
    </subcellularLocation>
    <subcellularLocation>
        <location evidence="2">Endoplasmic reticulum membrane</location>
        <topology evidence="2">Multi-pass membrane protein</topology>
    </subcellularLocation>
</comment>
<dbReference type="InterPro" id="IPR037733">
    <property type="entry name" value="Ext_Synaptotagmin_C2A"/>
</dbReference>
<dbReference type="Pfam" id="PF17047">
    <property type="entry name" value="SMP_LBD"/>
    <property type="match status" value="1"/>
</dbReference>
<dbReference type="GO" id="GO:0006869">
    <property type="term" value="P:lipid transport"/>
    <property type="evidence" value="ECO:0007669"/>
    <property type="project" value="UniProtKB-KW"/>
</dbReference>
<dbReference type="SUPFAM" id="SSF49562">
    <property type="entry name" value="C2 domain (Calcium/lipid-binding domain, CaLB)"/>
    <property type="match status" value="8"/>
</dbReference>
<evidence type="ECO:0000259" key="17">
    <source>
        <dbReference type="PROSITE" id="PS51847"/>
    </source>
</evidence>
<feature type="domain" description="C2" evidence="16">
    <location>
        <begin position="454"/>
        <end position="569"/>
    </location>
</feature>
<dbReference type="GO" id="GO:0005789">
    <property type="term" value="C:endoplasmic reticulum membrane"/>
    <property type="evidence" value="ECO:0007669"/>
    <property type="project" value="UniProtKB-SubCell"/>
</dbReference>
<evidence type="ECO:0000256" key="8">
    <source>
        <dbReference type="ARBA" id="ARBA00022737"/>
    </source>
</evidence>
<keyword evidence="19" id="KW-1185">Reference proteome</keyword>
<dbReference type="PROSITE" id="PS50004">
    <property type="entry name" value="C2"/>
    <property type="match status" value="6"/>
</dbReference>
<dbReference type="CDD" id="cd04050">
    <property type="entry name" value="C2B_Synaptotagmin-like"/>
    <property type="match status" value="2"/>
</dbReference>
<evidence type="ECO:0000256" key="11">
    <source>
        <dbReference type="ARBA" id="ARBA00022989"/>
    </source>
</evidence>
<dbReference type="GO" id="GO:0005509">
    <property type="term" value="F:calcium ion binding"/>
    <property type="evidence" value="ECO:0007669"/>
    <property type="project" value="TreeGrafter"/>
</dbReference>
<feature type="domain" description="C2" evidence="16">
    <location>
        <begin position="787"/>
        <end position="911"/>
    </location>
</feature>
<dbReference type="Proteomes" id="UP000694557">
    <property type="component" value="Unassembled WGS sequence"/>
</dbReference>
<dbReference type="GO" id="GO:0005886">
    <property type="term" value="C:plasma membrane"/>
    <property type="evidence" value="ECO:0007669"/>
    <property type="project" value="UniProtKB-SubCell"/>
</dbReference>
<gene>
    <name evidence="18" type="primary">esyt1b</name>
</gene>
<feature type="domain" description="SMP-LTD" evidence="17">
    <location>
        <begin position="125"/>
        <end position="303"/>
    </location>
</feature>
<proteinExistence type="inferred from homology"/>
<dbReference type="GO" id="GO:0005544">
    <property type="term" value="F:calcium-dependent phospholipid binding"/>
    <property type="evidence" value="ECO:0007669"/>
    <property type="project" value="TreeGrafter"/>
</dbReference>
<protein>
    <submittedName>
        <fullName evidence="18">Extended synaptotagmin-like protein 1b</fullName>
    </submittedName>
</protein>
<keyword evidence="9" id="KW-0256">Endoplasmic reticulum</keyword>
<feature type="domain" description="C2" evidence="16">
    <location>
        <begin position="302"/>
        <end position="422"/>
    </location>
</feature>
<keyword evidence="10" id="KW-0106">Calcium</keyword>
<evidence type="ECO:0000256" key="3">
    <source>
        <dbReference type="ARBA" id="ARBA00005867"/>
    </source>
</evidence>
<dbReference type="FunFam" id="2.60.40.150:FF:000025">
    <property type="entry name" value="Extended synaptotagmin 2"/>
    <property type="match status" value="2"/>
</dbReference>
<name>A0A8C7CEK0_ONCKI</name>
<feature type="domain" description="C2" evidence="16">
    <location>
        <begin position="1130"/>
        <end position="1417"/>
    </location>
</feature>
<dbReference type="PANTHER" id="PTHR45761">
    <property type="entry name" value="EXTENDED SYNAPTOTAGMIN-LIKE PROTEIN 2, ISOFORM C"/>
    <property type="match status" value="1"/>
</dbReference>
<reference evidence="18" key="2">
    <citation type="submission" date="2025-09" db="UniProtKB">
        <authorList>
            <consortium name="Ensembl"/>
        </authorList>
    </citation>
    <scope>IDENTIFICATION</scope>
</reference>
<dbReference type="InterPro" id="IPR000008">
    <property type="entry name" value="C2_dom"/>
</dbReference>
<dbReference type="GO" id="GO:0035091">
    <property type="term" value="F:phosphatidylinositol binding"/>
    <property type="evidence" value="ECO:0007669"/>
    <property type="project" value="TreeGrafter"/>
</dbReference>
<evidence type="ECO:0000256" key="4">
    <source>
        <dbReference type="ARBA" id="ARBA00022448"/>
    </source>
</evidence>
<keyword evidence="4" id="KW-0813">Transport</keyword>
<feature type="compositionally biased region" description="Polar residues" evidence="15">
    <location>
        <begin position="1"/>
        <end position="30"/>
    </location>
</feature>
<dbReference type="InterPro" id="IPR035892">
    <property type="entry name" value="C2_domain_sf"/>
</dbReference>
<dbReference type="FunFam" id="2.60.40.150:FF:000106">
    <property type="entry name" value="extended synaptotagmin-1 isoform X1"/>
    <property type="match status" value="2"/>
</dbReference>
<dbReference type="GO" id="GO:0031210">
    <property type="term" value="F:phosphatidylcholine binding"/>
    <property type="evidence" value="ECO:0007669"/>
    <property type="project" value="TreeGrafter"/>
</dbReference>
<dbReference type="InterPro" id="IPR037749">
    <property type="entry name" value="Ext_Synaptotagmin_C2B"/>
</dbReference>
<comment type="similarity">
    <text evidence="3">Belongs to the extended synaptotagmin family.</text>
</comment>
<dbReference type="SMART" id="SM00239">
    <property type="entry name" value="C2"/>
    <property type="match status" value="7"/>
</dbReference>
<evidence type="ECO:0000256" key="7">
    <source>
        <dbReference type="ARBA" id="ARBA00022723"/>
    </source>
</evidence>
<dbReference type="GO" id="GO:0008429">
    <property type="term" value="F:phosphatidylethanolamine binding"/>
    <property type="evidence" value="ECO:0007669"/>
    <property type="project" value="TreeGrafter"/>
</dbReference>
<keyword evidence="6" id="KW-0812">Transmembrane</keyword>
<keyword evidence="12" id="KW-0445">Lipid transport</keyword>
<feature type="region of interest" description="Disordered" evidence="15">
    <location>
        <begin position="1"/>
        <end position="34"/>
    </location>
</feature>
<evidence type="ECO:0000313" key="18">
    <source>
        <dbReference type="Ensembl" id="ENSOKIP00005005459.1"/>
    </source>
</evidence>
<evidence type="ECO:0000256" key="9">
    <source>
        <dbReference type="ARBA" id="ARBA00022824"/>
    </source>
</evidence>
<evidence type="ECO:0000256" key="13">
    <source>
        <dbReference type="ARBA" id="ARBA00023121"/>
    </source>
</evidence>
<sequence>MQNPDSGQGESTKDASGSAHSEKNTPNSLEIETPKPQGVDAVSVLWTFGKCLGALLPVYLAGYYRVSTSLLVFGLMVYTGWKHSREAKEARLRSAIHHNDNEQQYSDMKMFKSKKDLPAWVNFPDVEKVEWLNKILQQVWPFVGQYLEKLLVETIAPSIRASSTHLQTLTFTKVDFGDKAMKVVGVKAHTENERGQVLLDVYISYVGNVEINVEVKRYFCKAGVKGIQLHGMMRVILEPLIGDVPIVGAVTMFFIRRPKLDINWTGLTNLLDIPGLNIMSDTMIMDAIASHLVLPNRLTVPLVADLHVAQLRSPLPRGVVRIHLLEADDLPAKDNYIKGVIAGLSDPYALCRVGPQTFTSHVVDNTVCPKWGEMYEVIVHEVPGQELEVEVYDKDPDQDDFLGRTKIDLGIVKKSTVVDEWFTLKETKSGRVHFRLEWLVLLPNTEQLEQVLQRNKNLTVSSKTSDPPSAAILAVYLDKAEALPMKKGNKEPSPMVQLSVQDITRESRTCWTTINPEWEDAFTFFIPDPRKQSIDIQVKDNDRIQTLGTLSIPLSRLLSSPNLSLDQWFQLDKSGPASRIYINTVLRGVLRIHLLEGQNLVPKDNMMGGMVKGKSDPYVKINIGGETFESRVINRNLNPTWNEIYEVVLTTLPGQELHVEIFDKDMDMKDDFMGRYFQSRQSYHNKAVPSMALLFVFVERADGLPVSLCTSFSVWRGSYNFVCRANVNDVYLSHSWTLPIGSLVVPIRELLSEPDLVLDQWLSLDGASPDSQILLRAELKLTEEPSPPETLPTHTNPNPSFGSEGLLRIHLLEAQNLIAKDNLMGGLKKGKSDPYVKINIGGVMFKSHVIKENLNPIWNEMYETVMTPQAGQEVQVELYDKDMDKDDFLGSFRTLYLMCDLCLFQWYTLNDVKSGRVHLVLEWVPTVSEPDRLDRVLQLQSLQSYQNKAVPSTALLFVYMDRAHSLPFKKSGKEPKAGAELVLGKTTYRTKVCDRTNSPQWDEAFYFLVRDPREEILIVKLSSAWDQAIGSLVVPIRELLSKPDLVLDQWLSLDGASPDSQILLRAELKVRHAHSYSHSQTSTINVRNKMCHIVHKVHLCNLADALIQSDLHYLPSVSVPEKAEAMPDVVLETRPPHTTPNPSFGTEGVMRIHLLEAKDLVAMDKLMGGLKKGKSDPYVKIHIGGVKFKSHVIKENLNPIWNEMYEVWRELEFLGKLISLGQGVLQLQSLQSYQNKAVPSTALLFVYMDRAHSLPVCDRTHSPQWDEAFYFLVRDPKEEMLIVKVSVCLSVIASTLLSLALLIYNNIQFLYCPLMWTFCSGQDLESSSKDGLDTYISLMLLPDKTKATKKKTSVKKRDLNPEYNERFEFDLSVEEARRRRLSVSVKNSSASFRSSDIIGQVSLELAQIDLASGVTEW</sequence>
<dbReference type="InterPro" id="IPR031468">
    <property type="entry name" value="SMP_LBD"/>
</dbReference>
<dbReference type="InterPro" id="IPR039010">
    <property type="entry name" value="Synaptotagmin_SMP"/>
</dbReference>
<dbReference type="Gene3D" id="2.60.40.150">
    <property type="entry name" value="C2 domain"/>
    <property type="match status" value="7"/>
</dbReference>
<dbReference type="CDD" id="cd08391">
    <property type="entry name" value="C2A_C2C_Synaptotagmin_like"/>
    <property type="match status" value="2"/>
</dbReference>
<evidence type="ECO:0000256" key="15">
    <source>
        <dbReference type="SAM" id="MobiDB-lite"/>
    </source>
</evidence>
<evidence type="ECO:0000256" key="12">
    <source>
        <dbReference type="ARBA" id="ARBA00023055"/>
    </source>
</evidence>
<evidence type="ECO:0000256" key="1">
    <source>
        <dbReference type="ARBA" id="ARBA00004202"/>
    </source>
</evidence>
<dbReference type="PANTHER" id="PTHR45761:SF7">
    <property type="entry name" value="EXTENDED SYNAPTOTAGMIN-1 ISOFORM X1"/>
    <property type="match status" value="1"/>
</dbReference>
<dbReference type="GeneTree" id="ENSGT00940000156561"/>
<organism evidence="18 19">
    <name type="scientific">Oncorhynchus kisutch</name>
    <name type="common">Coho salmon</name>
    <name type="synonym">Salmo kisutch</name>
    <dbReference type="NCBI Taxonomy" id="8019"/>
    <lineage>
        <taxon>Eukaryota</taxon>
        <taxon>Metazoa</taxon>
        <taxon>Chordata</taxon>
        <taxon>Craniata</taxon>
        <taxon>Vertebrata</taxon>
        <taxon>Euteleostomi</taxon>
        <taxon>Actinopterygii</taxon>
        <taxon>Neopterygii</taxon>
        <taxon>Teleostei</taxon>
        <taxon>Protacanthopterygii</taxon>
        <taxon>Salmoniformes</taxon>
        <taxon>Salmonidae</taxon>
        <taxon>Salmoninae</taxon>
        <taxon>Oncorhynchus</taxon>
    </lineage>
</organism>
<feature type="domain" description="C2" evidence="16">
    <location>
        <begin position="935"/>
        <end position="1051"/>
    </location>
</feature>
<dbReference type="PROSITE" id="PS51847">
    <property type="entry name" value="SMP"/>
    <property type="match status" value="1"/>
</dbReference>
<evidence type="ECO:0000313" key="19">
    <source>
        <dbReference type="Proteomes" id="UP000694557"/>
    </source>
</evidence>
<feature type="domain" description="C2" evidence="16">
    <location>
        <begin position="576"/>
        <end position="695"/>
    </location>
</feature>
<dbReference type="GO" id="GO:0061817">
    <property type="term" value="P:endoplasmic reticulum-plasma membrane tethering"/>
    <property type="evidence" value="ECO:0007669"/>
    <property type="project" value="InterPro"/>
</dbReference>
<keyword evidence="7" id="KW-0479">Metal-binding</keyword>
<keyword evidence="13" id="KW-0446">Lipid-binding</keyword>
<evidence type="ECO:0000256" key="6">
    <source>
        <dbReference type="ARBA" id="ARBA00022692"/>
    </source>
</evidence>
<keyword evidence="11" id="KW-1133">Transmembrane helix</keyword>
<keyword evidence="8" id="KW-0677">Repeat</keyword>
<evidence type="ECO:0000256" key="5">
    <source>
        <dbReference type="ARBA" id="ARBA00022475"/>
    </source>
</evidence>
<evidence type="ECO:0000256" key="10">
    <source>
        <dbReference type="ARBA" id="ARBA00022837"/>
    </source>
</evidence>
<dbReference type="Pfam" id="PF00168">
    <property type="entry name" value="C2"/>
    <property type="match status" value="8"/>
</dbReference>